<evidence type="ECO:0000313" key="9">
    <source>
        <dbReference type="EMBL" id="BCJ40545.1"/>
    </source>
</evidence>
<protein>
    <submittedName>
        <fullName evidence="9">Metal ABC transporter permease</fullName>
    </submittedName>
</protein>
<evidence type="ECO:0000256" key="6">
    <source>
        <dbReference type="ARBA" id="ARBA00023136"/>
    </source>
</evidence>
<evidence type="ECO:0000256" key="3">
    <source>
        <dbReference type="ARBA" id="ARBA00022475"/>
    </source>
</evidence>
<feature type="domain" description="ABC transmembrane type-1" evidence="8">
    <location>
        <begin position="14"/>
        <end position="207"/>
    </location>
</feature>
<dbReference type="RefSeq" id="WP_189335873.1">
    <property type="nucleotide sequence ID" value="NZ_AP023356.1"/>
</dbReference>
<name>A0ABM7LMN6_9ACTN</name>
<dbReference type="InterPro" id="IPR035906">
    <property type="entry name" value="MetI-like_sf"/>
</dbReference>
<dbReference type="InterPro" id="IPR000515">
    <property type="entry name" value="MetI-like"/>
</dbReference>
<comment type="subcellular location">
    <subcellularLocation>
        <location evidence="1 7">Cell membrane</location>
        <topology evidence="1 7">Multi-pass membrane protein</topology>
    </subcellularLocation>
</comment>
<dbReference type="CDD" id="cd06261">
    <property type="entry name" value="TM_PBP2"/>
    <property type="match status" value="1"/>
</dbReference>
<accession>A0ABM7LMN6</accession>
<evidence type="ECO:0000256" key="4">
    <source>
        <dbReference type="ARBA" id="ARBA00022692"/>
    </source>
</evidence>
<evidence type="ECO:0000256" key="2">
    <source>
        <dbReference type="ARBA" id="ARBA00022448"/>
    </source>
</evidence>
<dbReference type="PANTHER" id="PTHR30450:SF1">
    <property type="entry name" value="D-METHIONINE TRANSPORT SYSTEM PERMEASE PROTEIN METI-RELATED"/>
    <property type="match status" value="1"/>
</dbReference>
<feature type="transmembrane region" description="Helical" evidence="7">
    <location>
        <begin position="53"/>
        <end position="76"/>
    </location>
</feature>
<dbReference type="InterPro" id="IPR051322">
    <property type="entry name" value="AA_ABC_Transporter_Permease"/>
</dbReference>
<keyword evidence="4 7" id="KW-0812">Transmembrane</keyword>
<dbReference type="Proteomes" id="UP000676967">
    <property type="component" value="Chromosome"/>
</dbReference>
<gene>
    <name evidence="9" type="ORF">Aiant_12020</name>
</gene>
<feature type="transmembrane region" description="Helical" evidence="7">
    <location>
        <begin position="147"/>
        <end position="178"/>
    </location>
</feature>
<keyword evidence="2 7" id="KW-0813">Transport</keyword>
<dbReference type="Gene3D" id="1.10.3720.10">
    <property type="entry name" value="MetI-like"/>
    <property type="match status" value="1"/>
</dbReference>
<evidence type="ECO:0000256" key="5">
    <source>
        <dbReference type="ARBA" id="ARBA00022989"/>
    </source>
</evidence>
<sequence>MTWSEVFDLLGPATTETLYMVGVAALFTALGGLLLGVLFVLTEPGGLLPSRAVNAVLGLIVNLGRSIPFLILMVSITPFTRLVAGVSIGTDAAIVPLVVGAIPFFARIVETALHEVPPDVVAAATAMGAGRGTIVGKVLLREALPALVSGFTITIIALTGYTAMAGTVGGGGIGAFAIDYGYNRFEGKAMLAAVVVLLIFVQLVQMAGDLLARRLSHR</sequence>
<evidence type="ECO:0000313" key="10">
    <source>
        <dbReference type="Proteomes" id="UP000676967"/>
    </source>
</evidence>
<evidence type="ECO:0000256" key="1">
    <source>
        <dbReference type="ARBA" id="ARBA00004651"/>
    </source>
</evidence>
<keyword evidence="5 7" id="KW-1133">Transmembrane helix</keyword>
<dbReference type="EMBL" id="AP023356">
    <property type="protein sequence ID" value="BCJ40545.1"/>
    <property type="molecule type" value="Genomic_DNA"/>
</dbReference>
<dbReference type="Pfam" id="PF00528">
    <property type="entry name" value="BPD_transp_1"/>
    <property type="match status" value="1"/>
</dbReference>
<proteinExistence type="inferred from homology"/>
<dbReference type="PROSITE" id="PS50928">
    <property type="entry name" value="ABC_TM1"/>
    <property type="match status" value="1"/>
</dbReference>
<feature type="transmembrane region" description="Helical" evidence="7">
    <location>
        <begin position="82"/>
        <end position="106"/>
    </location>
</feature>
<reference evidence="9 10" key="1">
    <citation type="submission" date="2020-08" db="EMBL/GenBank/DDBJ databases">
        <title>Whole genome shotgun sequence of Actinoplanes ianthinogenes NBRC 13996.</title>
        <authorList>
            <person name="Komaki H."/>
            <person name="Tamura T."/>
        </authorList>
    </citation>
    <scope>NUCLEOTIDE SEQUENCE [LARGE SCALE GENOMIC DNA]</scope>
    <source>
        <strain evidence="9 10">NBRC 13996</strain>
    </source>
</reference>
<dbReference type="PANTHER" id="PTHR30450">
    <property type="entry name" value="ABC TRANSPORTER PERMEASE"/>
    <property type="match status" value="1"/>
</dbReference>
<evidence type="ECO:0000256" key="7">
    <source>
        <dbReference type="RuleBase" id="RU363032"/>
    </source>
</evidence>
<keyword evidence="3" id="KW-1003">Cell membrane</keyword>
<dbReference type="SUPFAM" id="SSF161098">
    <property type="entry name" value="MetI-like"/>
    <property type="match status" value="1"/>
</dbReference>
<feature type="transmembrane region" description="Helical" evidence="7">
    <location>
        <begin position="190"/>
        <end position="212"/>
    </location>
</feature>
<comment type="similarity">
    <text evidence="7">Belongs to the binding-protein-dependent transport system permease family.</text>
</comment>
<keyword evidence="10" id="KW-1185">Reference proteome</keyword>
<organism evidence="9 10">
    <name type="scientific">Actinoplanes ianthinogenes</name>
    <dbReference type="NCBI Taxonomy" id="122358"/>
    <lineage>
        <taxon>Bacteria</taxon>
        <taxon>Bacillati</taxon>
        <taxon>Actinomycetota</taxon>
        <taxon>Actinomycetes</taxon>
        <taxon>Micromonosporales</taxon>
        <taxon>Micromonosporaceae</taxon>
        <taxon>Actinoplanes</taxon>
    </lineage>
</organism>
<evidence type="ECO:0000259" key="8">
    <source>
        <dbReference type="PROSITE" id="PS50928"/>
    </source>
</evidence>
<keyword evidence="6 7" id="KW-0472">Membrane</keyword>
<feature type="transmembrane region" description="Helical" evidence="7">
    <location>
        <begin position="20"/>
        <end position="41"/>
    </location>
</feature>